<dbReference type="RefSeq" id="WP_037259936.1">
    <property type="nucleotide sequence ID" value="NZ_JALZ01000004.1"/>
</dbReference>
<comment type="caution">
    <text evidence="2">The sequence shown here is derived from an EMBL/GenBank/DDBJ whole genome shotgun (WGS) entry which is preliminary data.</text>
</comment>
<keyword evidence="1" id="KW-1133">Transmembrane helix</keyword>
<keyword evidence="1" id="KW-0812">Transmembrane</keyword>
<dbReference type="InterPro" id="IPR047784">
    <property type="entry name" value="TrgA"/>
</dbReference>
<name>X7EKJ0_9RHOB</name>
<dbReference type="NCBIfam" id="NF033773">
    <property type="entry name" value="tellur_TrgA"/>
    <property type="match status" value="1"/>
</dbReference>
<protein>
    <submittedName>
        <fullName evidence="2">Tellurium resistance protein</fullName>
    </submittedName>
</protein>
<dbReference type="AlphaFoldDB" id="X7EKJ0"/>
<dbReference type="eggNOG" id="ENOG5032RSE">
    <property type="taxonomic scope" value="Bacteria"/>
</dbReference>
<feature type="transmembrane region" description="Helical" evidence="1">
    <location>
        <begin position="61"/>
        <end position="84"/>
    </location>
</feature>
<proteinExistence type="predicted"/>
<accession>X7EKJ0</accession>
<feature type="transmembrane region" description="Helical" evidence="1">
    <location>
        <begin position="117"/>
        <end position="137"/>
    </location>
</feature>
<gene>
    <name evidence="2" type="ORF">OCH239_14670</name>
</gene>
<evidence type="ECO:0000256" key="1">
    <source>
        <dbReference type="SAM" id="Phobius"/>
    </source>
</evidence>
<organism evidence="2 3">
    <name type="scientific">Roseivivax halodurans JCM 10272</name>
    <dbReference type="NCBI Taxonomy" id="1449350"/>
    <lineage>
        <taxon>Bacteria</taxon>
        <taxon>Pseudomonadati</taxon>
        <taxon>Pseudomonadota</taxon>
        <taxon>Alphaproteobacteria</taxon>
        <taxon>Rhodobacterales</taxon>
        <taxon>Roseobacteraceae</taxon>
        <taxon>Roseivivax</taxon>
    </lineage>
</organism>
<dbReference type="Proteomes" id="UP000022447">
    <property type="component" value="Unassembled WGS sequence"/>
</dbReference>
<sequence>MPTAAKLFSGLGLAVLAFIVSEMVKPLVPDRTQFGHFSLWHAGIGFLCGWIVVGPRAGRGLGAAISNGITGVAAAVVWCLALQAGNRMVVRAFDRRYDSILEAIANGFELIAEYARVLVDGQIVATLLVGAVLVGYLSEATARRWR</sequence>
<dbReference type="STRING" id="1449350.OCH239_14670"/>
<feature type="transmembrane region" description="Helical" evidence="1">
    <location>
        <begin position="37"/>
        <end position="54"/>
    </location>
</feature>
<evidence type="ECO:0000313" key="2">
    <source>
        <dbReference type="EMBL" id="ETX15678.1"/>
    </source>
</evidence>
<dbReference type="EMBL" id="JALZ01000004">
    <property type="protein sequence ID" value="ETX15678.1"/>
    <property type="molecule type" value="Genomic_DNA"/>
</dbReference>
<dbReference type="OrthoDB" id="7869508at2"/>
<reference evidence="2 3" key="1">
    <citation type="submission" date="2014-01" db="EMBL/GenBank/DDBJ databases">
        <title>Roseivivax halodurans JCM 10272 Genome Sequencing.</title>
        <authorList>
            <person name="Lai Q."/>
            <person name="Li G."/>
            <person name="Shao Z."/>
        </authorList>
    </citation>
    <scope>NUCLEOTIDE SEQUENCE [LARGE SCALE GENOMIC DNA]</scope>
    <source>
        <strain evidence="2 3">JCM 10272</strain>
    </source>
</reference>
<keyword evidence="1" id="KW-0472">Membrane</keyword>
<evidence type="ECO:0000313" key="3">
    <source>
        <dbReference type="Proteomes" id="UP000022447"/>
    </source>
</evidence>
<keyword evidence="3" id="KW-1185">Reference proteome</keyword>